<reference evidence="10" key="1">
    <citation type="submission" date="2008-08" db="EMBL/GenBank/DDBJ databases">
        <title>The complete genome sequence of Coprothermobacter proteolyticus strain ATCC 5245 / DSM 5265 / BT.</title>
        <authorList>
            <person name="Dodson R.J."/>
            <person name="Durkin A.S."/>
            <person name="Wu M."/>
            <person name="Eisen J."/>
            <person name="Sutton G."/>
        </authorList>
    </citation>
    <scope>NUCLEOTIDE SEQUENCE [LARGE SCALE GENOMIC DNA]</scope>
    <source>
        <strain evidence="10">ATCC 35245 / DSM 5265 / OCM 4 / BT</strain>
    </source>
</reference>
<dbReference type="Proteomes" id="UP000001732">
    <property type="component" value="Chromosome"/>
</dbReference>
<evidence type="ECO:0000256" key="8">
    <source>
        <dbReference type="SAM" id="Phobius"/>
    </source>
</evidence>
<dbReference type="eggNOG" id="COG0472">
    <property type="taxonomic scope" value="Bacteria"/>
</dbReference>
<feature type="transmembrane region" description="Helical" evidence="8">
    <location>
        <begin position="12"/>
        <end position="39"/>
    </location>
</feature>
<feature type="transmembrane region" description="Helical" evidence="8">
    <location>
        <begin position="231"/>
        <end position="259"/>
    </location>
</feature>
<feature type="binding site" evidence="7">
    <location>
        <position position="223"/>
    </location>
    <ligand>
        <name>Mg(2+)</name>
        <dbReference type="ChEBI" id="CHEBI:18420"/>
    </ligand>
</feature>
<keyword evidence="10" id="KW-1185">Reference proteome</keyword>
<dbReference type="InterPro" id="IPR000715">
    <property type="entry name" value="Glycosyl_transferase_4"/>
</dbReference>
<organism evidence="9 10">
    <name type="scientific">Coprothermobacter proteolyticus (strain ATCC 35245 / DSM 5265 / OCM 4 / BT)</name>
    <dbReference type="NCBI Taxonomy" id="309798"/>
    <lineage>
        <taxon>Bacteria</taxon>
        <taxon>Pseudomonadati</taxon>
        <taxon>Coprothermobacterota</taxon>
        <taxon>Coprothermobacteria</taxon>
        <taxon>Coprothermobacterales</taxon>
        <taxon>Coprothermobacteraceae</taxon>
        <taxon>Coprothermobacter</taxon>
    </lineage>
</organism>
<feature type="binding site" evidence="7">
    <location>
        <position position="163"/>
    </location>
    <ligand>
        <name>Mg(2+)</name>
        <dbReference type="ChEBI" id="CHEBI:18420"/>
    </ligand>
</feature>
<keyword evidence="3 9" id="KW-0808">Transferase</keyword>
<feature type="transmembrane region" description="Helical" evidence="8">
    <location>
        <begin position="168"/>
        <end position="186"/>
    </location>
</feature>
<gene>
    <name evidence="9" type="ordered locus">COPRO5265_0717</name>
</gene>
<protein>
    <submittedName>
        <fullName evidence="9">Probable undecaprenyl-phosphate N-acetylglucosaminyl 1-phosphatetransferase (UDP-GlcNAc:undecaprenyl-P GlcNAc 1-Ptransferase)</fullName>
        <ecNumber evidence="9">2.7.8.-</ecNumber>
    </submittedName>
</protein>
<evidence type="ECO:0000313" key="9">
    <source>
        <dbReference type="EMBL" id="ACI17465.1"/>
    </source>
</evidence>
<dbReference type="HOGENOM" id="CLU_023982_2_4_9"/>
<sequence length="323" mass="35164">MPVIDFSAQSELYVLGLLAGVGSFFLSWVLTPLSIKFAWKYGFLDYPSERKVHQDATPRVGGLAVVLAFTLGELLFWHAAPPLGYGVLITVVLFFFAMLLDDKYDLPAWVKFLVQVGCSAAVVFMGVKIGVVTLWGGRYAVFPDWLSIAISVLWLVLLSNAINLIDGLNGLSSGISAIVLIFASIITFKKGIFTVGLDALILAGAVLGFLPYNFPEAKTFIGDCGAQTLGFILGILSIVGTFKSTAGIIFFGFLLLLFLPVEDTLSAWFRRLAAGQHPFTADRKHLHHKLLDWGLTPKQVVLLMYCATIVLGIIALLLMGWVS</sequence>
<comment type="cofactor">
    <cofactor evidence="7">
        <name>Mg(2+)</name>
        <dbReference type="ChEBI" id="CHEBI:18420"/>
    </cofactor>
</comment>
<dbReference type="PANTHER" id="PTHR22926">
    <property type="entry name" value="PHOSPHO-N-ACETYLMURAMOYL-PENTAPEPTIDE-TRANSFERASE"/>
    <property type="match status" value="1"/>
</dbReference>
<evidence type="ECO:0000256" key="3">
    <source>
        <dbReference type="ARBA" id="ARBA00022679"/>
    </source>
</evidence>
<dbReference type="EMBL" id="CP001145">
    <property type="protein sequence ID" value="ACI17465.1"/>
    <property type="molecule type" value="Genomic_DNA"/>
</dbReference>
<dbReference type="GO" id="GO:0005886">
    <property type="term" value="C:plasma membrane"/>
    <property type="evidence" value="ECO:0007669"/>
    <property type="project" value="UniProtKB-SubCell"/>
</dbReference>
<evidence type="ECO:0000256" key="2">
    <source>
        <dbReference type="ARBA" id="ARBA00022475"/>
    </source>
</evidence>
<feature type="transmembrane region" description="Helical" evidence="8">
    <location>
        <begin position="300"/>
        <end position="322"/>
    </location>
</feature>
<evidence type="ECO:0000256" key="4">
    <source>
        <dbReference type="ARBA" id="ARBA00022692"/>
    </source>
</evidence>
<evidence type="ECO:0000256" key="7">
    <source>
        <dbReference type="PIRSR" id="PIRSR600715-1"/>
    </source>
</evidence>
<keyword evidence="7" id="KW-0460">Magnesium</keyword>
<name>B5Y8G8_COPPD</name>
<comment type="subcellular location">
    <subcellularLocation>
        <location evidence="1">Cell membrane</location>
        <topology evidence="1">Multi-pass membrane protein</topology>
    </subcellularLocation>
</comment>
<keyword evidence="5 8" id="KW-1133">Transmembrane helix</keyword>
<dbReference type="Pfam" id="PF00953">
    <property type="entry name" value="Glycos_transf_4"/>
    <property type="match status" value="1"/>
</dbReference>
<dbReference type="RefSeq" id="WP_012544117.1">
    <property type="nucleotide sequence ID" value="NC_011295.1"/>
</dbReference>
<keyword evidence="6 8" id="KW-0472">Membrane</keyword>
<evidence type="ECO:0000313" key="10">
    <source>
        <dbReference type="Proteomes" id="UP000001732"/>
    </source>
</evidence>
<proteinExistence type="predicted"/>
<dbReference type="GO" id="GO:0071555">
    <property type="term" value="P:cell wall organization"/>
    <property type="evidence" value="ECO:0007669"/>
    <property type="project" value="TreeGrafter"/>
</dbReference>
<evidence type="ECO:0000256" key="6">
    <source>
        <dbReference type="ARBA" id="ARBA00023136"/>
    </source>
</evidence>
<keyword evidence="4 8" id="KW-0812">Transmembrane</keyword>
<dbReference type="AlphaFoldDB" id="B5Y8G8"/>
<dbReference type="GO" id="GO:0016780">
    <property type="term" value="F:phosphotransferase activity, for other substituted phosphate groups"/>
    <property type="evidence" value="ECO:0007669"/>
    <property type="project" value="InterPro"/>
</dbReference>
<dbReference type="PANTHER" id="PTHR22926:SF3">
    <property type="entry name" value="UNDECAPRENYL-PHOSPHATE ALPHA-N-ACETYLGLUCOSAMINYL 1-PHOSPHATE TRANSFERASE"/>
    <property type="match status" value="1"/>
</dbReference>
<reference evidence="9 10" key="2">
    <citation type="journal article" date="2014" name="Genome Announc.">
        <title>Complete Genome Sequence of Coprothermobacter proteolyticus DSM 5265.</title>
        <authorList>
            <person name="Alexiev A."/>
            <person name="Coil D.A."/>
            <person name="Badger J.H."/>
            <person name="Enticknap J."/>
            <person name="Ward N."/>
            <person name="Robb F.T."/>
            <person name="Eisen J.A."/>
        </authorList>
    </citation>
    <scope>NUCLEOTIDE SEQUENCE [LARGE SCALE GENOMIC DNA]</scope>
    <source>
        <strain evidence="10">ATCC 35245 / DSM 5265 / OCM 4 / BT</strain>
    </source>
</reference>
<dbReference type="STRING" id="309798.COPRO5265_0717"/>
<evidence type="ECO:0000256" key="1">
    <source>
        <dbReference type="ARBA" id="ARBA00004651"/>
    </source>
</evidence>
<dbReference type="GO" id="GO:0044038">
    <property type="term" value="P:cell wall macromolecule biosynthetic process"/>
    <property type="evidence" value="ECO:0007669"/>
    <property type="project" value="TreeGrafter"/>
</dbReference>
<keyword evidence="2" id="KW-1003">Cell membrane</keyword>
<dbReference type="KEGG" id="cpo:COPRO5265_0717"/>
<feature type="transmembrane region" description="Helical" evidence="8">
    <location>
        <begin position="112"/>
        <end position="136"/>
    </location>
</feature>
<feature type="transmembrane region" description="Helical" evidence="8">
    <location>
        <begin position="192"/>
        <end position="210"/>
    </location>
</feature>
<dbReference type="EC" id="2.7.8.-" evidence="9"/>
<dbReference type="GO" id="GO:0046872">
    <property type="term" value="F:metal ion binding"/>
    <property type="evidence" value="ECO:0007669"/>
    <property type="project" value="UniProtKB-KW"/>
</dbReference>
<feature type="transmembrane region" description="Helical" evidence="8">
    <location>
        <begin position="142"/>
        <end position="161"/>
    </location>
</feature>
<evidence type="ECO:0000256" key="5">
    <source>
        <dbReference type="ARBA" id="ARBA00022989"/>
    </source>
</evidence>
<feature type="transmembrane region" description="Helical" evidence="8">
    <location>
        <begin position="83"/>
        <end position="100"/>
    </location>
</feature>
<keyword evidence="7" id="KW-0479">Metal-binding</keyword>
<dbReference type="GO" id="GO:0009103">
    <property type="term" value="P:lipopolysaccharide biosynthetic process"/>
    <property type="evidence" value="ECO:0007669"/>
    <property type="project" value="TreeGrafter"/>
</dbReference>
<accession>B5Y8G8</accession>
<dbReference type="CDD" id="cd06853">
    <property type="entry name" value="GT_WecA_like"/>
    <property type="match status" value="1"/>
</dbReference>